<evidence type="ECO:0000256" key="5">
    <source>
        <dbReference type="ARBA" id="ARBA00038359"/>
    </source>
</evidence>
<feature type="transmembrane region" description="Helical" evidence="6">
    <location>
        <begin position="24"/>
        <end position="46"/>
    </location>
</feature>
<sequence length="384" mass="42032">MAMPPPTFTPEELALLPHDDRGPALIATSWSLTCLATIFLGLRVYCKTIGRRGLWWDDWILIAAWVVLVIDSGLATHMVVYYTYGRHSWDFRPPNVDTYTLVVTVRATFTVTAIAWTKTAFAITLLRLVDSGWMKKVLWVILVTMNLALGLTALFFWIRCTPVAMSWTPSMEGTCWFNVNMIKHYNAFSGAYSAAADFILALLPWKLLIGLQMRRKEKLGAAVAMSMGFLAGIAAIVKTVKLPKLASEDLYDAVDLVIWDITEAAVSMIGACIPVLRVLLRDVKLSGRGTSSRYHMEGSQQLHSSSDRPWPEWKGVGGVTGGATVASGPVSKGFVSPSLKAVAEDDDGSEKHILIMGTGEAPVVSRPSVAARGDTYELGRMCSV</sequence>
<name>A0AAE0I3K7_9PEZI</name>
<dbReference type="GO" id="GO:0016020">
    <property type="term" value="C:membrane"/>
    <property type="evidence" value="ECO:0007669"/>
    <property type="project" value="UniProtKB-SubCell"/>
</dbReference>
<dbReference type="PANTHER" id="PTHR33048">
    <property type="entry name" value="PTH11-LIKE INTEGRAL MEMBRANE PROTEIN (AFU_ORTHOLOGUE AFUA_5G11245)"/>
    <property type="match status" value="1"/>
</dbReference>
<accession>A0AAE0I3K7</accession>
<evidence type="ECO:0000256" key="6">
    <source>
        <dbReference type="SAM" id="Phobius"/>
    </source>
</evidence>
<proteinExistence type="inferred from homology"/>
<dbReference type="EMBL" id="JAUEDM010000004">
    <property type="protein sequence ID" value="KAK3317964.1"/>
    <property type="molecule type" value="Genomic_DNA"/>
</dbReference>
<protein>
    <submittedName>
        <fullName evidence="8">Integral membrane protein</fullName>
    </submittedName>
</protein>
<comment type="caution">
    <text evidence="8">The sequence shown here is derived from an EMBL/GenBank/DDBJ whole genome shotgun (WGS) entry which is preliminary data.</text>
</comment>
<feature type="transmembrane region" description="Helical" evidence="6">
    <location>
        <begin position="104"/>
        <end position="125"/>
    </location>
</feature>
<keyword evidence="3 6" id="KW-1133">Transmembrane helix</keyword>
<feature type="transmembrane region" description="Helical" evidence="6">
    <location>
        <begin position="187"/>
        <end position="207"/>
    </location>
</feature>
<dbReference type="InterPro" id="IPR052337">
    <property type="entry name" value="SAT4-like"/>
</dbReference>
<keyword evidence="4 6" id="KW-0472">Membrane</keyword>
<evidence type="ECO:0000259" key="7">
    <source>
        <dbReference type="Pfam" id="PF20684"/>
    </source>
</evidence>
<feature type="transmembrane region" description="Helical" evidence="6">
    <location>
        <begin position="58"/>
        <end position="84"/>
    </location>
</feature>
<comment type="subcellular location">
    <subcellularLocation>
        <location evidence="1">Membrane</location>
        <topology evidence="1">Multi-pass membrane protein</topology>
    </subcellularLocation>
</comment>
<organism evidence="8 9">
    <name type="scientific">Apodospora peruviana</name>
    <dbReference type="NCBI Taxonomy" id="516989"/>
    <lineage>
        <taxon>Eukaryota</taxon>
        <taxon>Fungi</taxon>
        <taxon>Dikarya</taxon>
        <taxon>Ascomycota</taxon>
        <taxon>Pezizomycotina</taxon>
        <taxon>Sordariomycetes</taxon>
        <taxon>Sordariomycetidae</taxon>
        <taxon>Sordariales</taxon>
        <taxon>Lasiosphaeriaceae</taxon>
        <taxon>Apodospora</taxon>
    </lineage>
</organism>
<comment type="similarity">
    <text evidence="5">Belongs to the SAT4 family.</text>
</comment>
<feature type="transmembrane region" description="Helical" evidence="6">
    <location>
        <begin position="137"/>
        <end position="158"/>
    </location>
</feature>
<dbReference type="InterPro" id="IPR049326">
    <property type="entry name" value="Rhodopsin_dom_fungi"/>
</dbReference>
<dbReference type="AlphaFoldDB" id="A0AAE0I3K7"/>
<dbReference type="Proteomes" id="UP001283341">
    <property type="component" value="Unassembled WGS sequence"/>
</dbReference>
<evidence type="ECO:0000313" key="9">
    <source>
        <dbReference type="Proteomes" id="UP001283341"/>
    </source>
</evidence>
<keyword evidence="2 6" id="KW-0812">Transmembrane</keyword>
<keyword evidence="9" id="KW-1185">Reference proteome</keyword>
<evidence type="ECO:0000256" key="3">
    <source>
        <dbReference type="ARBA" id="ARBA00022989"/>
    </source>
</evidence>
<feature type="transmembrane region" description="Helical" evidence="6">
    <location>
        <begin position="257"/>
        <end position="280"/>
    </location>
</feature>
<evidence type="ECO:0000256" key="1">
    <source>
        <dbReference type="ARBA" id="ARBA00004141"/>
    </source>
</evidence>
<evidence type="ECO:0000256" key="2">
    <source>
        <dbReference type="ARBA" id="ARBA00022692"/>
    </source>
</evidence>
<evidence type="ECO:0000256" key="4">
    <source>
        <dbReference type="ARBA" id="ARBA00023136"/>
    </source>
</evidence>
<dbReference type="Pfam" id="PF20684">
    <property type="entry name" value="Fung_rhodopsin"/>
    <property type="match status" value="1"/>
</dbReference>
<evidence type="ECO:0000313" key="8">
    <source>
        <dbReference type="EMBL" id="KAK3317964.1"/>
    </source>
</evidence>
<reference evidence="8" key="1">
    <citation type="journal article" date="2023" name="Mol. Phylogenet. Evol.">
        <title>Genome-scale phylogeny and comparative genomics of the fungal order Sordariales.</title>
        <authorList>
            <person name="Hensen N."/>
            <person name="Bonometti L."/>
            <person name="Westerberg I."/>
            <person name="Brannstrom I.O."/>
            <person name="Guillou S."/>
            <person name="Cros-Aarteil S."/>
            <person name="Calhoun S."/>
            <person name="Haridas S."/>
            <person name="Kuo A."/>
            <person name="Mondo S."/>
            <person name="Pangilinan J."/>
            <person name="Riley R."/>
            <person name="LaButti K."/>
            <person name="Andreopoulos B."/>
            <person name="Lipzen A."/>
            <person name="Chen C."/>
            <person name="Yan M."/>
            <person name="Daum C."/>
            <person name="Ng V."/>
            <person name="Clum A."/>
            <person name="Steindorff A."/>
            <person name="Ohm R.A."/>
            <person name="Martin F."/>
            <person name="Silar P."/>
            <person name="Natvig D.O."/>
            <person name="Lalanne C."/>
            <person name="Gautier V."/>
            <person name="Ament-Velasquez S.L."/>
            <person name="Kruys A."/>
            <person name="Hutchinson M.I."/>
            <person name="Powell A.J."/>
            <person name="Barry K."/>
            <person name="Miller A.N."/>
            <person name="Grigoriev I.V."/>
            <person name="Debuchy R."/>
            <person name="Gladieux P."/>
            <person name="Hiltunen Thoren M."/>
            <person name="Johannesson H."/>
        </authorList>
    </citation>
    <scope>NUCLEOTIDE SEQUENCE</scope>
    <source>
        <strain evidence="8">CBS 118394</strain>
    </source>
</reference>
<gene>
    <name evidence="8" type="ORF">B0H66DRAFT_639430</name>
</gene>
<feature type="transmembrane region" description="Helical" evidence="6">
    <location>
        <begin position="219"/>
        <end position="237"/>
    </location>
</feature>
<dbReference type="PANTHER" id="PTHR33048:SF42">
    <property type="entry name" value="INTEGRAL MEMBRANE PROTEIN"/>
    <property type="match status" value="1"/>
</dbReference>
<feature type="domain" description="Rhodopsin" evidence="7">
    <location>
        <begin position="42"/>
        <end position="281"/>
    </location>
</feature>
<reference evidence="8" key="2">
    <citation type="submission" date="2023-06" db="EMBL/GenBank/DDBJ databases">
        <authorList>
            <consortium name="Lawrence Berkeley National Laboratory"/>
            <person name="Haridas S."/>
            <person name="Hensen N."/>
            <person name="Bonometti L."/>
            <person name="Westerberg I."/>
            <person name="Brannstrom I.O."/>
            <person name="Guillou S."/>
            <person name="Cros-Aarteil S."/>
            <person name="Calhoun S."/>
            <person name="Kuo A."/>
            <person name="Mondo S."/>
            <person name="Pangilinan J."/>
            <person name="Riley R."/>
            <person name="Labutti K."/>
            <person name="Andreopoulos B."/>
            <person name="Lipzen A."/>
            <person name="Chen C."/>
            <person name="Yanf M."/>
            <person name="Daum C."/>
            <person name="Ng V."/>
            <person name="Clum A."/>
            <person name="Steindorff A."/>
            <person name="Ohm R."/>
            <person name="Martin F."/>
            <person name="Silar P."/>
            <person name="Natvig D."/>
            <person name="Lalanne C."/>
            <person name="Gautier V."/>
            <person name="Ament-Velasquez S.L."/>
            <person name="Kruys A."/>
            <person name="Hutchinson M.I."/>
            <person name="Powell A.J."/>
            <person name="Barry K."/>
            <person name="Miller A.N."/>
            <person name="Grigoriev I.V."/>
            <person name="Debuchy R."/>
            <person name="Gladieux P."/>
            <person name="Thoren M.H."/>
            <person name="Johannesson H."/>
        </authorList>
    </citation>
    <scope>NUCLEOTIDE SEQUENCE</scope>
    <source>
        <strain evidence="8">CBS 118394</strain>
    </source>
</reference>